<dbReference type="CDD" id="cd05014">
    <property type="entry name" value="SIS_Kpsf"/>
    <property type="match status" value="1"/>
</dbReference>
<feature type="site" description="Catalytically relevant" evidence="6">
    <location>
        <position position="106"/>
    </location>
</feature>
<proteinExistence type="inferred from homology"/>
<dbReference type="InterPro" id="IPR004800">
    <property type="entry name" value="KdsD/KpsF-type"/>
</dbReference>
<dbReference type="Pfam" id="PF01380">
    <property type="entry name" value="SIS"/>
    <property type="match status" value="1"/>
</dbReference>
<dbReference type="PANTHER" id="PTHR42745">
    <property type="match status" value="1"/>
</dbReference>
<dbReference type="InterPro" id="IPR046348">
    <property type="entry name" value="SIS_dom_sf"/>
</dbReference>
<dbReference type="SUPFAM" id="SSF53697">
    <property type="entry name" value="SIS domain"/>
    <property type="match status" value="1"/>
</dbReference>
<dbReference type="InterPro" id="IPR050986">
    <property type="entry name" value="GutQ/KpsF_isomerases"/>
</dbReference>
<feature type="site" description="Catalytically relevant" evidence="6">
    <location>
        <position position="147"/>
    </location>
</feature>
<comment type="similarity">
    <text evidence="1 4">Belongs to the SIS family. GutQ/KpsF subfamily.</text>
</comment>
<accession>A0A918NAS7</accession>
<dbReference type="GO" id="GO:0019146">
    <property type="term" value="F:arabinose-5-phosphate isomerase activity"/>
    <property type="evidence" value="ECO:0007669"/>
    <property type="project" value="UniProtKB-ARBA"/>
</dbReference>
<dbReference type="GO" id="GO:0097367">
    <property type="term" value="F:carbohydrate derivative binding"/>
    <property type="evidence" value="ECO:0007669"/>
    <property type="project" value="InterPro"/>
</dbReference>
<keyword evidence="5" id="KW-0862">Zinc</keyword>
<dbReference type="PIRSF" id="PIRSF004692">
    <property type="entry name" value="KdsD_KpsF"/>
    <property type="match status" value="1"/>
</dbReference>
<keyword evidence="11" id="KW-1185">Reference proteome</keyword>
<evidence type="ECO:0000256" key="4">
    <source>
        <dbReference type="PIRNR" id="PIRNR004692"/>
    </source>
</evidence>
<keyword evidence="2" id="KW-0677">Repeat</keyword>
<dbReference type="Proteomes" id="UP000600865">
    <property type="component" value="Unassembled WGS sequence"/>
</dbReference>
<evidence type="ECO:0000256" key="1">
    <source>
        <dbReference type="ARBA" id="ARBA00008165"/>
    </source>
</evidence>
<dbReference type="RefSeq" id="WP_189581023.1">
    <property type="nucleotide sequence ID" value="NZ_BMYV01000001.1"/>
</dbReference>
<dbReference type="GO" id="GO:1901135">
    <property type="term" value="P:carbohydrate derivative metabolic process"/>
    <property type="evidence" value="ECO:0007669"/>
    <property type="project" value="InterPro"/>
</dbReference>
<dbReference type="InterPro" id="IPR001347">
    <property type="entry name" value="SIS_dom"/>
</dbReference>
<dbReference type="EMBL" id="BMYV01000001">
    <property type="protein sequence ID" value="GGX59032.1"/>
    <property type="molecule type" value="Genomic_DNA"/>
</dbReference>
<gene>
    <name evidence="10" type="ORF">GCM10011309_05670</name>
</gene>
<feature type="site" description="Catalytically relevant" evidence="6">
    <location>
        <position position="54"/>
    </location>
</feature>
<protein>
    <submittedName>
        <fullName evidence="10">KpsF/GutQ family protein</fullName>
    </submittedName>
</protein>
<evidence type="ECO:0000259" key="8">
    <source>
        <dbReference type="PROSITE" id="PS51371"/>
    </source>
</evidence>
<reference evidence="10 11" key="1">
    <citation type="journal article" date="2014" name="Int. J. Syst. Evol. Microbiol.">
        <title>Complete genome sequence of Corynebacterium casei LMG S-19264T (=DSM 44701T), isolated from a smear-ripened cheese.</title>
        <authorList>
            <consortium name="US DOE Joint Genome Institute (JGI-PGF)"/>
            <person name="Walter F."/>
            <person name="Albersmeier A."/>
            <person name="Kalinowski J."/>
            <person name="Ruckert C."/>
        </authorList>
    </citation>
    <scope>NUCLEOTIDE SEQUENCE [LARGE SCALE GENOMIC DNA]</scope>
    <source>
        <strain evidence="10 11">KCTC 23968</strain>
    </source>
</reference>
<dbReference type="GO" id="GO:0046872">
    <property type="term" value="F:metal ion binding"/>
    <property type="evidence" value="ECO:0007669"/>
    <property type="project" value="UniProtKB-KW"/>
</dbReference>
<dbReference type="AlphaFoldDB" id="A0A918NAS7"/>
<dbReference type="PROSITE" id="PS51464">
    <property type="entry name" value="SIS"/>
    <property type="match status" value="1"/>
</dbReference>
<sequence>MSSNKDSLGIGRNVIRVEADGLLALEKSLDQSFIKAVDLILASDQHLIVVGIGKSGHIGRKIAASFASMGTPAFFVHPSEAAHGDLGMITKGAVVLGLSNSGESAEVNGVIEYAKSLGNETLAITAGAQSTLAKCVDIALLLPDVPEACPNRLAPTTSTTLTLALGDALGVAVMEARGFTAEDFGRRHPAGKLGFGLKRVAEYLAGQSDAVPFISPNAEMADVILAITGGGKGCVAVVENQHLIGIVTDGDLRRAMGPDIMSQTAQMIMTKDPFTLSPEMRIKDAVTAFTERKIGNAFVLEGQEILGLIDLKTLLATGYV</sequence>
<dbReference type="PROSITE" id="PS51371">
    <property type="entry name" value="CBS"/>
    <property type="match status" value="1"/>
</dbReference>
<feature type="binding site" evidence="5">
    <location>
        <position position="77"/>
    </location>
    <ligand>
        <name>Zn(2+)</name>
        <dbReference type="ChEBI" id="CHEBI:29105"/>
    </ligand>
</feature>
<feature type="site" description="Catalytically relevant" evidence="6">
    <location>
        <position position="188"/>
    </location>
</feature>
<feature type="domain" description="CBS" evidence="8">
    <location>
        <begin position="269"/>
        <end position="320"/>
    </location>
</feature>
<keyword evidence="5" id="KW-0479">Metal-binding</keyword>
<dbReference type="SUPFAM" id="SSF54631">
    <property type="entry name" value="CBS-domain pair"/>
    <property type="match status" value="1"/>
</dbReference>
<dbReference type="GO" id="GO:0005975">
    <property type="term" value="P:carbohydrate metabolic process"/>
    <property type="evidence" value="ECO:0007669"/>
    <property type="project" value="InterPro"/>
</dbReference>
<evidence type="ECO:0000256" key="7">
    <source>
        <dbReference type="PROSITE-ProRule" id="PRU00703"/>
    </source>
</evidence>
<keyword evidence="3 7" id="KW-0129">CBS domain</keyword>
<dbReference type="FunFam" id="3.40.50.10490:FF:000011">
    <property type="entry name" value="Arabinose 5-phosphate isomerase"/>
    <property type="match status" value="1"/>
</dbReference>
<dbReference type="PANTHER" id="PTHR42745:SF1">
    <property type="entry name" value="ARABINOSE 5-PHOSPHATE ISOMERASE KDSD"/>
    <property type="match status" value="1"/>
</dbReference>
<evidence type="ECO:0000256" key="6">
    <source>
        <dbReference type="PIRSR" id="PIRSR004692-3"/>
    </source>
</evidence>
<dbReference type="SMART" id="SM00116">
    <property type="entry name" value="CBS"/>
    <property type="match status" value="2"/>
</dbReference>
<comment type="caution">
    <text evidence="10">The sequence shown here is derived from an EMBL/GenBank/DDBJ whole genome shotgun (WGS) entry which is preliminary data.</text>
</comment>
<evidence type="ECO:0000256" key="3">
    <source>
        <dbReference type="ARBA" id="ARBA00023122"/>
    </source>
</evidence>
<evidence type="ECO:0000256" key="5">
    <source>
        <dbReference type="PIRSR" id="PIRSR004692-2"/>
    </source>
</evidence>
<dbReference type="Gene3D" id="3.10.580.10">
    <property type="entry name" value="CBS-domain"/>
    <property type="match status" value="1"/>
</dbReference>
<dbReference type="Gene3D" id="3.40.50.10490">
    <property type="entry name" value="Glucose-6-phosphate isomerase like protein, domain 1"/>
    <property type="match status" value="1"/>
</dbReference>
<dbReference type="NCBIfam" id="TIGR00393">
    <property type="entry name" value="kpsF"/>
    <property type="match status" value="1"/>
</dbReference>
<organism evidence="10 11">
    <name type="scientific">Litorimonas cladophorae</name>
    <dbReference type="NCBI Taxonomy" id="1220491"/>
    <lineage>
        <taxon>Bacteria</taxon>
        <taxon>Pseudomonadati</taxon>
        <taxon>Pseudomonadota</taxon>
        <taxon>Alphaproteobacteria</taxon>
        <taxon>Maricaulales</taxon>
        <taxon>Robiginitomaculaceae</taxon>
    </lineage>
</organism>
<dbReference type="Pfam" id="PF00571">
    <property type="entry name" value="CBS"/>
    <property type="match status" value="2"/>
</dbReference>
<evidence type="ECO:0000313" key="11">
    <source>
        <dbReference type="Proteomes" id="UP000600865"/>
    </source>
</evidence>
<feature type="domain" description="SIS" evidence="9">
    <location>
        <begin position="36"/>
        <end position="179"/>
    </location>
</feature>
<evidence type="ECO:0000256" key="2">
    <source>
        <dbReference type="ARBA" id="ARBA00022737"/>
    </source>
</evidence>
<evidence type="ECO:0000313" key="10">
    <source>
        <dbReference type="EMBL" id="GGX59032.1"/>
    </source>
</evidence>
<name>A0A918NAS7_9PROT</name>
<dbReference type="InterPro" id="IPR035474">
    <property type="entry name" value="SIS_Kpsf"/>
</dbReference>
<evidence type="ECO:0000259" key="9">
    <source>
        <dbReference type="PROSITE" id="PS51464"/>
    </source>
</evidence>
<dbReference type="InterPro" id="IPR046342">
    <property type="entry name" value="CBS_dom_sf"/>
</dbReference>
<dbReference type="InterPro" id="IPR000644">
    <property type="entry name" value="CBS_dom"/>
</dbReference>